<evidence type="ECO:0000256" key="1">
    <source>
        <dbReference type="SAM" id="MobiDB-lite"/>
    </source>
</evidence>
<feature type="compositionally biased region" description="Polar residues" evidence="1">
    <location>
        <begin position="51"/>
        <end position="61"/>
    </location>
</feature>
<accession>A0A9Q9SSA3</accession>
<reference evidence="2" key="2">
    <citation type="submission" date="2022-10" db="EMBL/GenBank/DDBJ databases">
        <authorList>
            <person name="Ngo T.-E."/>
        </authorList>
    </citation>
    <scope>NUCLEOTIDE SEQUENCE</scope>
    <source>
        <strain evidence="2">JHB</strain>
    </source>
</reference>
<feature type="region of interest" description="Disordered" evidence="1">
    <location>
        <begin position="1"/>
        <end position="42"/>
    </location>
</feature>
<name>A0A9Q9SSA3_MOOP1</name>
<organism evidence="2">
    <name type="scientific">Moorena producens (strain JHB)</name>
    <dbReference type="NCBI Taxonomy" id="1454205"/>
    <lineage>
        <taxon>Bacteria</taxon>
        <taxon>Bacillati</taxon>
        <taxon>Cyanobacteriota</taxon>
        <taxon>Cyanophyceae</taxon>
        <taxon>Coleofasciculales</taxon>
        <taxon>Coleofasciculaceae</taxon>
        <taxon>Moorena</taxon>
    </lineage>
</organism>
<proteinExistence type="predicted"/>
<sequence>MPVPPRGQGWDRPPGNETGKMPVPPTGSFHPPGQTESPKFNSGEWLKVRIQPSTVSGQPSALSGWPLADS</sequence>
<dbReference type="EMBL" id="CP017708">
    <property type="protein sequence ID" value="WAN68702.1"/>
    <property type="molecule type" value="Genomic_DNA"/>
</dbReference>
<protein>
    <submittedName>
        <fullName evidence="2">Uncharacterized protein</fullName>
    </submittedName>
</protein>
<reference evidence="2" key="1">
    <citation type="journal article" date="2017" name="Proc. Natl. Acad. Sci. U.S.A.">
        <title>Comparative genomics uncovers the prolific and distinctive metabolic potential of the cyanobacterial genus Moorea.</title>
        <authorList>
            <person name="Leao T."/>
            <person name="Castelao G."/>
            <person name="Korobeynikov A."/>
            <person name="Monroe E.A."/>
            <person name="Podell S."/>
            <person name="Glukhov E."/>
            <person name="Allen E.E."/>
            <person name="Gerwick W.H."/>
            <person name="Gerwick L."/>
        </authorList>
    </citation>
    <scope>NUCLEOTIDE SEQUENCE</scope>
    <source>
        <strain evidence="2">JHB</strain>
    </source>
</reference>
<evidence type="ECO:0000313" key="2">
    <source>
        <dbReference type="EMBL" id="WAN68702.1"/>
    </source>
</evidence>
<feature type="region of interest" description="Disordered" evidence="1">
    <location>
        <begin position="51"/>
        <end position="70"/>
    </location>
</feature>
<gene>
    <name evidence="2" type="ORF">BJP36_40780</name>
</gene>
<dbReference type="Proteomes" id="UP000176944">
    <property type="component" value="Chromosome"/>
</dbReference>
<dbReference type="AlphaFoldDB" id="A0A9Q9SSA3"/>